<evidence type="ECO:0000259" key="1">
    <source>
        <dbReference type="Pfam" id="PF14529"/>
    </source>
</evidence>
<evidence type="ECO:0000313" key="2">
    <source>
        <dbReference type="EMBL" id="RLU22509.1"/>
    </source>
</evidence>
<proteinExistence type="predicted"/>
<dbReference type="Gene3D" id="3.30.420.10">
    <property type="entry name" value="Ribonuclease H-like superfamily/Ribonuclease H"/>
    <property type="match status" value="1"/>
</dbReference>
<sequence length="580" mass="64885">MGDRMVQALDSFDLCLLNDGVPTRLGYAHESSSVLDLTMASTSVAACSHATTLSDNMGSDHFPIEVEIGCNAIPINRFAHKIHLSEQETKIFARKLERQRDMLPLESADDALSSYEVLVSLIRGEAMECASGESSHPRTRTVLPRRRPAPWWNDICSRAVQQRKQAMEAYKHCPTAENYSVYRKRADTSNSNVSTGRFSTSLRLEAISKLCPPYCALPDPMQLSEMEVEDGLSPTPVHSWLADPISKEELDIAIRSSRKSSSPGLDQISHAILTALPSEFRDCLLGLFNRFLKEGRGLVSVFRAIEEALASIFSFLRDRGLELSASKSQGIIFTRKRRFVLPKPAFSVNGQDIPMVSEVRFLGVVLDSRLDGSSQIRALISRGRRISYIIAFLAGTRWGAHPHCLLTLYRSLFRGSIEYGSGYRMSTPINVMLAEAKEMPLYLRFRLLIQKYLTKNASLKFNPVIDSFWDLQDSLIDSQSVLDILSSPALNHPNYIIATIKSKLEQAARPDLEIVFIWVPSHKGILGNETADRFAKEAAGDGLRPYFKVPYTDLFAEIKDSHFLRFETYLQGKAALTGSH</sequence>
<dbReference type="GO" id="GO:0003676">
    <property type="term" value="F:nucleic acid binding"/>
    <property type="evidence" value="ECO:0007669"/>
    <property type="project" value="InterPro"/>
</dbReference>
<dbReference type="SUPFAM" id="SSF56219">
    <property type="entry name" value="DNase I-like"/>
    <property type="match status" value="1"/>
</dbReference>
<reference evidence="2 3" key="1">
    <citation type="journal article" date="2018" name="Genome Res.">
        <title>The genomic architecture and molecular evolution of ant odorant receptors.</title>
        <authorList>
            <person name="McKenzie S.K."/>
            <person name="Kronauer D.J.C."/>
        </authorList>
    </citation>
    <scope>NUCLEOTIDE SEQUENCE [LARGE SCALE GENOMIC DNA]</scope>
    <source>
        <strain evidence="2">Clonal line C1</strain>
    </source>
</reference>
<dbReference type="Pfam" id="PF14529">
    <property type="entry name" value="Exo_endo_phos_2"/>
    <property type="match status" value="1"/>
</dbReference>
<dbReference type="Proteomes" id="UP000279307">
    <property type="component" value="Chromosome 5"/>
</dbReference>
<dbReference type="SUPFAM" id="SSF53098">
    <property type="entry name" value="Ribonuclease H-like"/>
    <property type="match status" value="1"/>
</dbReference>
<accession>A0A3L8DRN3</accession>
<evidence type="ECO:0000313" key="3">
    <source>
        <dbReference type="Proteomes" id="UP000279307"/>
    </source>
</evidence>
<dbReference type="Gene3D" id="3.60.10.10">
    <property type="entry name" value="Endonuclease/exonuclease/phosphatase"/>
    <property type="match status" value="1"/>
</dbReference>
<protein>
    <recommendedName>
        <fullName evidence="1">Endonuclease/exonuclease/phosphatase domain-containing protein</fullName>
    </recommendedName>
</protein>
<dbReference type="GO" id="GO:0003824">
    <property type="term" value="F:catalytic activity"/>
    <property type="evidence" value="ECO:0007669"/>
    <property type="project" value="InterPro"/>
</dbReference>
<dbReference type="InterPro" id="IPR036691">
    <property type="entry name" value="Endo/exonu/phosph_ase_sf"/>
</dbReference>
<dbReference type="OrthoDB" id="7700353at2759"/>
<gene>
    <name evidence="2" type="ORF">DMN91_004787</name>
</gene>
<feature type="domain" description="Endonuclease/exonuclease/phosphatase" evidence="1">
    <location>
        <begin position="2"/>
        <end position="64"/>
    </location>
</feature>
<dbReference type="InterPro" id="IPR005135">
    <property type="entry name" value="Endo/exonuclease/phosphatase"/>
</dbReference>
<dbReference type="InterPro" id="IPR012337">
    <property type="entry name" value="RNaseH-like_sf"/>
</dbReference>
<name>A0A3L8DRN3_OOCBI</name>
<organism evidence="2 3">
    <name type="scientific">Ooceraea biroi</name>
    <name type="common">Clonal raider ant</name>
    <name type="synonym">Cerapachys biroi</name>
    <dbReference type="NCBI Taxonomy" id="2015173"/>
    <lineage>
        <taxon>Eukaryota</taxon>
        <taxon>Metazoa</taxon>
        <taxon>Ecdysozoa</taxon>
        <taxon>Arthropoda</taxon>
        <taxon>Hexapoda</taxon>
        <taxon>Insecta</taxon>
        <taxon>Pterygota</taxon>
        <taxon>Neoptera</taxon>
        <taxon>Endopterygota</taxon>
        <taxon>Hymenoptera</taxon>
        <taxon>Apocrita</taxon>
        <taxon>Aculeata</taxon>
        <taxon>Formicoidea</taxon>
        <taxon>Formicidae</taxon>
        <taxon>Dorylinae</taxon>
        <taxon>Ooceraea</taxon>
    </lineage>
</organism>
<dbReference type="InterPro" id="IPR036397">
    <property type="entry name" value="RNaseH_sf"/>
</dbReference>
<dbReference type="AlphaFoldDB" id="A0A3L8DRN3"/>
<dbReference type="EMBL" id="QOIP01000005">
    <property type="protein sequence ID" value="RLU22509.1"/>
    <property type="molecule type" value="Genomic_DNA"/>
</dbReference>
<comment type="caution">
    <text evidence="2">The sequence shown here is derived from an EMBL/GenBank/DDBJ whole genome shotgun (WGS) entry which is preliminary data.</text>
</comment>
<dbReference type="CDD" id="cd09276">
    <property type="entry name" value="Rnase_HI_RT_non_LTR"/>
    <property type="match status" value="1"/>
</dbReference>